<evidence type="ECO:0000313" key="4">
    <source>
        <dbReference type="Proteomes" id="UP000225074"/>
    </source>
</evidence>
<reference evidence="3 4" key="1">
    <citation type="submission" date="2017-05" db="EMBL/GenBank/DDBJ databases">
        <title>Environmental T4-family bacteriophages evolve to escape abortive infection via multiple routes in a bacterial host employing #altruistic suicide# through Type III toxin-antitoxin systems.</title>
        <authorList>
            <person name="Chen B."/>
            <person name="Akusobi C."/>
            <person name="Fang X."/>
            <person name="Salmond G.P.C."/>
        </authorList>
    </citation>
    <scope>NUCLEOTIDE SEQUENCE [LARGE SCALE GENOMIC DNA]</scope>
</reference>
<dbReference type="Proteomes" id="UP000225074">
    <property type="component" value="Genome"/>
</dbReference>
<evidence type="ECO:0000259" key="1">
    <source>
        <dbReference type="Pfam" id="PF07880"/>
    </source>
</evidence>
<keyword evidence="4" id="KW-1185">Reference proteome</keyword>
<accession>A0A1Z1LZ78</accession>
<dbReference type="GeneID" id="65109877"/>
<dbReference type="Gene3D" id="2.60.120.640">
    <property type="entry name" value="gp9"/>
    <property type="match status" value="1"/>
</dbReference>
<name>A0A1Z1LZ78_9CAUD</name>
<organism evidence="3 4">
    <name type="scientific">Serratia phage X20</name>
    <dbReference type="NCBI Taxonomy" id="2006942"/>
    <lineage>
        <taxon>Viruses</taxon>
        <taxon>Duplodnaviria</taxon>
        <taxon>Heunggongvirae</taxon>
        <taxon>Uroviricota</taxon>
        <taxon>Caudoviricetes</taxon>
        <taxon>Pantevenvirales</taxon>
        <taxon>Straboviridae</taxon>
        <taxon>Tevenvirinae</taxon>
        <taxon>Winklervirus</taxon>
        <taxon>Winklervirus xtwenty</taxon>
    </lineage>
</organism>
<sequence>MLVQNTKTVIDTGEIGKASTGDIIFDGGNKINSNFNSIYNAFGDQRLFSTNEGEERQTIHATGYYQKVTEQSQFGAEVPMGSLVDVDSNSGPMLARLPRGKMGEGMVFINSNGSFNQTNPLIIQPTGSFVNVGGDGTLRVTDPYTRVLVWCISDTDGIYRWDHSIENLFGHKVTPIDKTYSLNSTVQEIRIAFRDEFNTVKLLLTAASTDDSKVKVSETMISADWKNKKVYSTEYAVIRRGNVSEEDEIYDIEFKYDSEDYLIAAVKSDTSNLRFAIKAIATQKFGVGSR</sequence>
<dbReference type="KEGG" id="vg:65109877"/>
<dbReference type="InterPro" id="IPR036240">
    <property type="entry name" value="Gp9-like_sf"/>
</dbReference>
<protein>
    <submittedName>
        <fullName evidence="3">Baseplate wedge tail finer connector</fullName>
    </submittedName>
</protein>
<dbReference type="EMBL" id="MF036692">
    <property type="protein sequence ID" value="ARW58136.1"/>
    <property type="molecule type" value="Genomic_DNA"/>
</dbReference>
<feature type="domain" description="Baseplate structural protein Gp9/Gp10 N-terminal" evidence="1">
    <location>
        <begin position="7"/>
        <end position="169"/>
    </location>
</feature>
<dbReference type="GO" id="GO:0019076">
    <property type="term" value="P:viral release from host cell"/>
    <property type="evidence" value="ECO:0007669"/>
    <property type="project" value="InterPro"/>
</dbReference>
<dbReference type="SUPFAM" id="SSF50017">
    <property type="entry name" value="gp9"/>
    <property type="match status" value="1"/>
</dbReference>
<dbReference type="InterPro" id="IPR008987">
    <property type="entry name" value="Baseplate_struct_prot_Gp9/10_N"/>
</dbReference>
<evidence type="ECO:0000313" key="3">
    <source>
        <dbReference type="EMBL" id="ARW58136.1"/>
    </source>
</evidence>
<feature type="domain" description="Baseplate protein gp9-like C-terminal" evidence="2">
    <location>
        <begin position="171"/>
        <end position="268"/>
    </location>
</feature>
<dbReference type="Gene3D" id="1.20.5.960">
    <property type="entry name" value="Bacteriophage t4 gene product 9 (gp9)"/>
    <property type="match status" value="1"/>
</dbReference>
<dbReference type="InterPro" id="IPR056391">
    <property type="entry name" value="Baseplate_gp9_C"/>
</dbReference>
<evidence type="ECO:0000259" key="2">
    <source>
        <dbReference type="Pfam" id="PF23618"/>
    </source>
</evidence>
<dbReference type="Pfam" id="PF23618">
    <property type="entry name" value="T4_gp9_10_C"/>
    <property type="match status" value="1"/>
</dbReference>
<dbReference type="RefSeq" id="YP_010092314.1">
    <property type="nucleotide sequence ID" value="NC_055728.1"/>
</dbReference>
<dbReference type="Pfam" id="PF07880">
    <property type="entry name" value="T4_gp9_10_N"/>
    <property type="match status" value="1"/>
</dbReference>
<dbReference type="InterPro" id="IPR027411">
    <property type="entry name" value="Gp9/Gp10_mid_dom_sf"/>
</dbReference>
<dbReference type="Gene3D" id="2.60.40.1680">
    <property type="entry name" value="4-oxalocrotonate tautomerase-like"/>
    <property type="match status" value="1"/>
</dbReference>
<dbReference type="InterPro" id="IPR027412">
    <property type="entry name" value="Gp9_C_dom_sf"/>
</dbReference>
<proteinExistence type="predicted"/>